<gene>
    <name evidence="1" type="ORF">AFUS01_LOCUS42105</name>
</gene>
<protein>
    <submittedName>
        <fullName evidence="1">Uncharacterized protein</fullName>
    </submittedName>
</protein>
<proteinExistence type="predicted"/>
<keyword evidence="2" id="KW-1185">Reference proteome</keyword>
<dbReference type="Proteomes" id="UP000708208">
    <property type="component" value="Unassembled WGS sequence"/>
</dbReference>
<sequence>MLKRCLDLRLAFDATMRRDKILCPLQINEQEWKLVEAIVNFLEPFNTVTKKMSQQFIPNLAFTAAFYMDMYDHLE</sequence>
<dbReference type="EMBL" id="CAJVCH010565021">
    <property type="protein sequence ID" value="CAG7832421.1"/>
    <property type="molecule type" value="Genomic_DNA"/>
</dbReference>
<name>A0A8J2LIY8_9HEXA</name>
<feature type="non-terminal residue" evidence="1">
    <location>
        <position position="75"/>
    </location>
</feature>
<reference evidence="1" key="1">
    <citation type="submission" date="2021-06" db="EMBL/GenBank/DDBJ databases">
        <authorList>
            <person name="Hodson N. C."/>
            <person name="Mongue J. A."/>
            <person name="Jaron S. K."/>
        </authorList>
    </citation>
    <scope>NUCLEOTIDE SEQUENCE</scope>
</reference>
<organism evidence="1 2">
    <name type="scientific">Allacma fusca</name>
    <dbReference type="NCBI Taxonomy" id="39272"/>
    <lineage>
        <taxon>Eukaryota</taxon>
        <taxon>Metazoa</taxon>
        <taxon>Ecdysozoa</taxon>
        <taxon>Arthropoda</taxon>
        <taxon>Hexapoda</taxon>
        <taxon>Collembola</taxon>
        <taxon>Symphypleona</taxon>
        <taxon>Sminthuridae</taxon>
        <taxon>Allacma</taxon>
    </lineage>
</organism>
<accession>A0A8J2LIY8</accession>
<evidence type="ECO:0000313" key="2">
    <source>
        <dbReference type="Proteomes" id="UP000708208"/>
    </source>
</evidence>
<dbReference type="OrthoDB" id="1607513at2759"/>
<dbReference type="AlphaFoldDB" id="A0A8J2LIY8"/>
<evidence type="ECO:0000313" key="1">
    <source>
        <dbReference type="EMBL" id="CAG7832421.1"/>
    </source>
</evidence>
<comment type="caution">
    <text evidence="1">The sequence shown here is derived from an EMBL/GenBank/DDBJ whole genome shotgun (WGS) entry which is preliminary data.</text>
</comment>